<comment type="caution">
    <text evidence="3">The sequence shown here is derived from an EMBL/GenBank/DDBJ whole genome shotgun (WGS) entry which is preliminary data.</text>
</comment>
<dbReference type="InterPro" id="IPR000313">
    <property type="entry name" value="PWWP_dom"/>
</dbReference>
<accession>A0AAD5LR40</accession>
<dbReference type="SUPFAM" id="SSF54160">
    <property type="entry name" value="Chromo domain-like"/>
    <property type="match status" value="1"/>
</dbReference>
<evidence type="ECO:0000313" key="3">
    <source>
        <dbReference type="EMBL" id="KAJ0406899.1"/>
    </source>
</evidence>
<feature type="compositionally biased region" description="Low complexity" evidence="1">
    <location>
        <begin position="299"/>
        <end position="309"/>
    </location>
</feature>
<feature type="compositionally biased region" description="Acidic residues" evidence="1">
    <location>
        <begin position="339"/>
        <end position="351"/>
    </location>
</feature>
<name>A0AAD5LR40_PYTIN</name>
<dbReference type="Gene3D" id="2.30.30.140">
    <property type="match status" value="2"/>
</dbReference>
<proteinExistence type="predicted"/>
<organism evidence="3 4">
    <name type="scientific">Pythium insidiosum</name>
    <name type="common">Pythiosis disease agent</name>
    <dbReference type="NCBI Taxonomy" id="114742"/>
    <lineage>
        <taxon>Eukaryota</taxon>
        <taxon>Sar</taxon>
        <taxon>Stramenopiles</taxon>
        <taxon>Oomycota</taxon>
        <taxon>Peronosporomycetes</taxon>
        <taxon>Pythiales</taxon>
        <taxon>Pythiaceae</taxon>
        <taxon>Pythium</taxon>
    </lineage>
</organism>
<reference evidence="3" key="1">
    <citation type="submission" date="2021-12" db="EMBL/GenBank/DDBJ databases">
        <title>Prjna785345.</title>
        <authorList>
            <person name="Rujirawat T."/>
            <person name="Krajaejun T."/>
        </authorList>
    </citation>
    <scope>NUCLEOTIDE SEQUENCE</scope>
    <source>
        <strain evidence="3">Pi057C3</strain>
    </source>
</reference>
<feature type="domain" description="PWWP" evidence="2">
    <location>
        <begin position="80"/>
        <end position="142"/>
    </location>
</feature>
<keyword evidence="4" id="KW-1185">Reference proteome</keyword>
<dbReference type="CDD" id="cd20104">
    <property type="entry name" value="MBT_PHF20L1-like"/>
    <property type="match status" value="1"/>
</dbReference>
<dbReference type="InterPro" id="IPR016197">
    <property type="entry name" value="Chromo-like_dom_sf"/>
</dbReference>
<dbReference type="EMBL" id="JAKCXM010000027">
    <property type="protein sequence ID" value="KAJ0406899.1"/>
    <property type="molecule type" value="Genomic_DNA"/>
</dbReference>
<evidence type="ECO:0000256" key="1">
    <source>
        <dbReference type="SAM" id="MobiDB-lite"/>
    </source>
</evidence>
<feature type="region of interest" description="Disordered" evidence="1">
    <location>
        <begin position="270"/>
        <end position="388"/>
    </location>
</feature>
<protein>
    <recommendedName>
        <fullName evidence="2">PWWP domain-containing protein</fullName>
    </recommendedName>
</protein>
<evidence type="ECO:0000259" key="2">
    <source>
        <dbReference type="PROSITE" id="PS50812"/>
    </source>
</evidence>
<dbReference type="PROSITE" id="PS50812">
    <property type="entry name" value="PWWP"/>
    <property type="match status" value="1"/>
</dbReference>
<dbReference type="AlphaFoldDB" id="A0AAD5LR40"/>
<feature type="compositionally biased region" description="Basic residues" evidence="1">
    <location>
        <begin position="377"/>
        <end position="388"/>
    </location>
</feature>
<dbReference type="SUPFAM" id="SSF63748">
    <property type="entry name" value="Tudor/PWWP/MBT"/>
    <property type="match status" value="1"/>
</dbReference>
<feature type="compositionally biased region" description="Basic residues" evidence="1">
    <location>
        <begin position="356"/>
        <end position="365"/>
    </location>
</feature>
<gene>
    <name evidence="3" type="ORF">P43SY_001750</name>
</gene>
<dbReference type="Pfam" id="PF00855">
    <property type="entry name" value="PWWP"/>
    <property type="match status" value="1"/>
</dbReference>
<feature type="compositionally biased region" description="Basic residues" evidence="1">
    <location>
        <begin position="284"/>
        <end position="298"/>
    </location>
</feature>
<dbReference type="Proteomes" id="UP001209570">
    <property type="component" value="Unassembled WGS sequence"/>
</dbReference>
<feature type="region of interest" description="Disordered" evidence="1">
    <location>
        <begin position="242"/>
        <end position="261"/>
    </location>
</feature>
<evidence type="ECO:0000313" key="4">
    <source>
        <dbReference type="Proteomes" id="UP001209570"/>
    </source>
</evidence>
<dbReference type="CDD" id="cd05162">
    <property type="entry name" value="PWWP"/>
    <property type="match status" value="1"/>
</dbReference>
<sequence>MAETDGKPRPEIPMELGLRVDILDSEGIWNTGRIVDVSREEEDMVEVKYDGWGDEYNEWVPLAASRLAPLHMYTMVKKCWAKLNKWPWWPAFVVLRAPTRKSAADALEEETKLYVEFFDSFDEDKRSRCWMQKKNVASFQEGFDERASKNIGKNFPVYVEGTQRAMAGGSPLLFSGHGTLPIEFSSKYAAPLAKRKQELVESDEKWHEAYRIFSDRYKLLYGFEYARDPAKKVLAAHAAKTGGKHAGKQEAASAAPGEDNDDLEVIEEVVEEPAPTKSGGRGRGAGRGRGSGRGRGRGRPPTSGRATATGRGGKKAANAEEEEEVEEITSLGSDTKVEPEEEEASAGEADDETHGRRSTRVTKKRQHDEEQTAVARRSSRARRTKGSQ</sequence>